<keyword evidence="9" id="KW-1185">Reference proteome</keyword>
<name>A0AAX6DUH6_IRIPA</name>
<organism evidence="8 9">
    <name type="scientific">Iris pallida</name>
    <name type="common">Sweet iris</name>
    <dbReference type="NCBI Taxonomy" id="29817"/>
    <lineage>
        <taxon>Eukaryota</taxon>
        <taxon>Viridiplantae</taxon>
        <taxon>Streptophyta</taxon>
        <taxon>Embryophyta</taxon>
        <taxon>Tracheophyta</taxon>
        <taxon>Spermatophyta</taxon>
        <taxon>Magnoliopsida</taxon>
        <taxon>Liliopsida</taxon>
        <taxon>Asparagales</taxon>
        <taxon>Iridaceae</taxon>
        <taxon>Iridoideae</taxon>
        <taxon>Irideae</taxon>
        <taxon>Iris</taxon>
    </lineage>
</organism>
<dbReference type="InterPro" id="IPR044766">
    <property type="entry name" value="NPSN/SNAP25-like_N_SNARE"/>
</dbReference>
<dbReference type="Proteomes" id="UP001140949">
    <property type="component" value="Unassembled WGS sequence"/>
</dbReference>
<evidence type="ECO:0000313" key="8">
    <source>
        <dbReference type="EMBL" id="KAJ6795386.1"/>
    </source>
</evidence>
<reference evidence="8" key="1">
    <citation type="journal article" date="2023" name="GigaByte">
        <title>Genome assembly of the bearded iris, Iris pallida Lam.</title>
        <authorList>
            <person name="Bruccoleri R.E."/>
            <person name="Oakeley E.J."/>
            <person name="Faust A.M.E."/>
            <person name="Altorfer M."/>
            <person name="Dessus-Babus S."/>
            <person name="Burckhardt D."/>
            <person name="Oertli M."/>
            <person name="Naumann U."/>
            <person name="Petersen F."/>
            <person name="Wong J."/>
        </authorList>
    </citation>
    <scope>NUCLEOTIDE SEQUENCE</scope>
    <source>
        <strain evidence="8">GSM-AAB239-AS_SAM_17_03QT</strain>
    </source>
</reference>
<accession>A0AAX6DUH6</accession>
<evidence type="ECO:0000256" key="4">
    <source>
        <dbReference type="ARBA" id="ARBA00022927"/>
    </source>
</evidence>
<sequence length="301" mass="33332">MSTTRTPPSKVYNQRSINPGPSGSNPFDSDSDSDTNYKPARAASAPAMSKVKYNSSQPINSQNGGRATASSSLYSNYASKNKYKNDFRDSGGMENQSVQELEGYAVYKAEETTQKVNGCLRIAEEIREDASRTLVTLHQQGEQITRTHLTAANIEHDLSRGEKLLGSLGGLFSKTWKPKKGREIKGPVMTRDDSFIKRGNHMEQRQRLGLASSPTRSRSNTRQFSSEPATALEKVEVEKEKQDDALADLSNLLGQLKDMAVDMGSEMERQNKALGHVEDDVDEITFRVKGANLRGRRLLGR</sequence>
<dbReference type="GO" id="GO:0015031">
    <property type="term" value="P:protein transport"/>
    <property type="evidence" value="ECO:0007669"/>
    <property type="project" value="UniProtKB-KW"/>
</dbReference>
<feature type="compositionally biased region" description="Polar residues" evidence="6">
    <location>
        <begin position="1"/>
        <end position="28"/>
    </location>
</feature>
<dbReference type="PANTHER" id="PTHR19305:SF9">
    <property type="entry name" value="SYNAPTOSOMAL-ASSOCIATED PROTEIN 29"/>
    <property type="match status" value="1"/>
</dbReference>
<reference evidence="8" key="2">
    <citation type="submission" date="2023-04" db="EMBL/GenBank/DDBJ databases">
        <authorList>
            <person name="Bruccoleri R.E."/>
            <person name="Oakeley E.J."/>
            <person name="Faust A.-M."/>
            <person name="Dessus-Babus S."/>
            <person name="Altorfer M."/>
            <person name="Burckhardt D."/>
            <person name="Oertli M."/>
            <person name="Naumann U."/>
            <person name="Petersen F."/>
            <person name="Wong J."/>
        </authorList>
    </citation>
    <scope>NUCLEOTIDE SEQUENCE</scope>
    <source>
        <strain evidence="8">GSM-AAB239-AS_SAM_17_03QT</strain>
        <tissue evidence="8">Leaf</tissue>
    </source>
</reference>
<dbReference type="EMBL" id="JANAVB010041818">
    <property type="protein sequence ID" value="KAJ6795386.1"/>
    <property type="molecule type" value="Genomic_DNA"/>
</dbReference>
<evidence type="ECO:0000313" key="9">
    <source>
        <dbReference type="Proteomes" id="UP001140949"/>
    </source>
</evidence>
<feature type="compositionally biased region" description="Polar residues" evidence="6">
    <location>
        <begin position="212"/>
        <end position="228"/>
    </location>
</feature>
<evidence type="ECO:0000256" key="1">
    <source>
        <dbReference type="ARBA" id="ARBA00004370"/>
    </source>
</evidence>
<dbReference type="Gene3D" id="1.20.5.110">
    <property type="match status" value="2"/>
</dbReference>
<dbReference type="PROSITE" id="PS50192">
    <property type="entry name" value="T_SNARE"/>
    <property type="match status" value="1"/>
</dbReference>
<comment type="caution">
    <text evidence="8">The sequence shown here is derived from an EMBL/GenBank/DDBJ whole genome shotgun (WGS) entry which is preliminary data.</text>
</comment>
<evidence type="ECO:0000256" key="6">
    <source>
        <dbReference type="SAM" id="MobiDB-lite"/>
    </source>
</evidence>
<gene>
    <name evidence="8" type="ORF">M6B38_226465</name>
</gene>
<dbReference type="FunFam" id="1.20.5.110:FF:000031">
    <property type="entry name" value="SNAP25 homologous protein SNAP33"/>
    <property type="match status" value="1"/>
</dbReference>
<dbReference type="GO" id="GO:0005886">
    <property type="term" value="C:plasma membrane"/>
    <property type="evidence" value="ECO:0007669"/>
    <property type="project" value="TreeGrafter"/>
</dbReference>
<evidence type="ECO:0000256" key="2">
    <source>
        <dbReference type="ARBA" id="ARBA00009480"/>
    </source>
</evidence>
<dbReference type="FunFam" id="1.20.5.110:FF:000040">
    <property type="entry name" value="SNAP25 homologous protein SNAP33"/>
    <property type="match status" value="1"/>
</dbReference>
<dbReference type="CDD" id="cd15841">
    <property type="entry name" value="SNARE_Qc"/>
    <property type="match status" value="1"/>
</dbReference>
<dbReference type="CDD" id="cd15861">
    <property type="entry name" value="SNARE_SNAP25N_23N_29N_SEC9N"/>
    <property type="match status" value="1"/>
</dbReference>
<dbReference type="SMART" id="SM00397">
    <property type="entry name" value="t_SNARE"/>
    <property type="match status" value="2"/>
</dbReference>
<proteinExistence type="inferred from homology"/>
<feature type="region of interest" description="Disordered" evidence="6">
    <location>
        <begin position="1"/>
        <end position="72"/>
    </location>
</feature>
<feature type="domain" description="T-SNARE coiled-coil homology" evidence="7">
    <location>
        <begin position="236"/>
        <end position="298"/>
    </location>
</feature>
<comment type="similarity">
    <text evidence="2">Belongs to the SNAP-25 family.</text>
</comment>
<dbReference type="PANTHER" id="PTHR19305">
    <property type="entry name" value="SYNAPTOSOMAL ASSOCIATED PROTEIN"/>
    <property type="match status" value="1"/>
</dbReference>
<dbReference type="GO" id="GO:0016192">
    <property type="term" value="P:vesicle-mediated transport"/>
    <property type="evidence" value="ECO:0007669"/>
    <property type="project" value="UniProtKB-ARBA"/>
</dbReference>
<evidence type="ECO:0000256" key="3">
    <source>
        <dbReference type="ARBA" id="ARBA00022448"/>
    </source>
</evidence>
<feature type="compositionally biased region" description="Polar residues" evidence="6">
    <location>
        <begin position="52"/>
        <end position="72"/>
    </location>
</feature>
<keyword evidence="4" id="KW-0653">Protein transport</keyword>
<dbReference type="InterPro" id="IPR000727">
    <property type="entry name" value="T_SNARE_dom"/>
</dbReference>
<dbReference type="AlphaFoldDB" id="A0AAX6DUH6"/>
<dbReference type="GO" id="GO:0031201">
    <property type="term" value="C:SNARE complex"/>
    <property type="evidence" value="ECO:0007669"/>
    <property type="project" value="InterPro"/>
</dbReference>
<feature type="region of interest" description="Disordered" evidence="6">
    <location>
        <begin position="198"/>
        <end position="232"/>
    </location>
</feature>
<dbReference type="SUPFAM" id="SSF58038">
    <property type="entry name" value="SNARE fusion complex"/>
    <property type="match status" value="2"/>
</dbReference>
<dbReference type="GO" id="GO:0005484">
    <property type="term" value="F:SNAP receptor activity"/>
    <property type="evidence" value="ECO:0007669"/>
    <property type="project" value="InterPro"/>
</dbReference>
<comment type="subcellular location">
    <subcellularLocation>
        <location evidence="1">Membrane</location>
    </subcellularLocation>
</comment>
<evidence type="ECO:0000256" key="5">
    <source>
        <dbReference type="ARBA" id="ARBA00023136"/>
    </source>
</evidence>
<keyword evidence="3" id="KW-0813">Transport</keyword>
<evidence type="ECO:0000259" key="7">
    <source>
        <dbReference type="PROSITE" id="PS50192"/>
    </source>
</evidence>
<keyword evidence="5" id="KW-0472">Membrane</keyword>
<protein>
    <submittedName>
        <fullName evidence="8">SNAP25 homologous protein SNAP33-like</fullName>
    </submittedName>
</protein>